<protein>
    <submittedName>
        <fullName evidence="3">Uncharacterized protein</fullName>
    </submittedName>
</protein>
<reference evidence="3 4" key="1">
    <citation type="submission" date="2016-10" db="EMBL/GenBank/DDBJ databases">
        <authorList>
            <person name="de Groot N.N."/>
        </authorList>
    </citation>
    <scope>NUCLEOTIDE SEQUENCE [LARGE SCALE GENOMIC DNA]</scope>
    <source>
        <strain evidence="3 4">CGMCC 1.5012</strain>
    </source>
</reference>
<dbReference type="Proteomes" id="UP000199182">
    <property type="component" value="Unassembled WGS sequence"/>
</dbReference>
<feature type="compositionally biased region" description="Polar residues" evidence="1">
    <location>
        <begin position="349"/>
        <end position="365"/>
    </location>
</feature>
<feature type="transmembrane region" description="Helical" evidence="2">
    <location>
        <begin position="6"/>
        <end position="24"/>
    </location>
</feature>
<feature type="transmembrane region" description="Helical" evidence="2">
    <location>
        <begin position="117"/>
        <end position="137"/>
    </location>
</feature>
<proteinExistence type="predicted"/>
<keyword evidence="4" id="KW-1185">Reference proteome</keyword>
<name>A0A1G9URX0_9FIRM</name>
<feature type="transmembrane region" description="Helical" evidence="2">
    <location>
        <begin position="149"/>
        <end position="166"/>
    </location>
</feature>
<feature type="compositionally biased region" description="Pro residues" evidence="1">
    <location>
        <begin position="440"/>
        <end position="449"/>
    </location>
</feature>
<feature type="transmembrane region" description="Helical" evidence="2">
    <location>
        <begin position="31"/>
        <end position="52"/>
    </location>
</feature>
<accession>A0A1G9URX0</accession>
<sequence length="665" mass="69939">MFTPTSILGLLFTTGGAVAVIATYRRERRLVVWITMLSALLSLLSFLLFSGITGTAFTLPGLLLGIIAGVLFTLRTSLYRKGNALFYRQNILIAIAYAAFLILNQLIALFIKVSIPLLVFAAAIALGLQLGQGIMLLARSGKAKQVSSAAGVLLILTAIAAVPLTLHAETKVYQFDANYSHMEDKDYQHYYLEIPAKEVNYQCVLPSGRVADLAYPEVQKSGGCLMVSVLYGKSISIQVSGIGYDYRGEDEFMVSANSGGPLSNTGEMIVPTFELAQDGSYSGTFKVWQYVSREKYSGTEVLKLETIVPCSVEGVVNEKGCSLVLIQDNGNKLEYFFTYPEGSAPAQGLAQTPSQEGKASQQPSEQTDKSGGQADDSWFTPKPLTDGTAAAANLLSGLLAGLAALIAALQAAMTGASAVTAGLANPNYSNRPVNGTAPRPTAPAPPRPQPGTRGADGRIYTPYGGWQNEYYPEMQVKSLETVVASLQEQAGSSKNGIQADIARQELENKQRELLRWREDAAAVNLARARENEQLCGSQAQRWNERADELQTAQTVAGGISVASDIALAVGTAGTSAAASGAVAAAKAAKEAVSTGTDIYEGLNEGKTLTQIAGEQAAKAVLNKGVSTVFEAGGTALGAAGSQAAQKGLAAAEAAAQDTAENIAFD</sequence>
<dbReference type="AlphaFoldDB" id="A0A1G9URX0"/>
<feature type="transmembrane region" description="Helical" evidence="2">
    <location>
        <begin position="58"/>
        <end position="78"/>
    </location>
</feature>
<keyword evidence="2" id="KW-1133">Transmembrane helix</keyword>
<keyword evidence="2" id="KW-0812">Transmembrane</keyword>
<feature type="transmembrane region" description="Helical" evidence="2">
    <location>
        <begin position="90"/>
        <end position="111"/>
    </location>
</feature>
<gene>
    <name evidence="3" type="ORF">SAMN05192585_102104</name>
</gene>
<evidence type="ECO:0000256" key="1">
    <source>
        <dbReference type="SAM" id="MobiDB-lite"/>
    </source>
</evidence>
<dbReference type="RefSeq" id="WP_092637630.1">
    <property type="nucleotide sequence ID" value="NZ_FNID01000002.1"/>
</dbReference>
<evidence type="ECO:0000313" key="4">
    <source>
        <dbReference type="Proteomes" id="UP000199182"/>
    </source>
</evidence>
<organism evidence="3 4">
    <name type="scientific">Acetanaerobacterium elongatum</name>
    <dbReference type="NCBI Taxonomy" id="258515"/>
    <lineage>
        <taxon>Bacteria</taxon>
        <taxon>Bacillati</taxon>
        <taxon>Bacillota</taxon>
        <taxon>Clostridia</taxon>
        <taxon>Eubacteriales</taxon>
        <taxon>Oscillospiraceae</taxon>
        <taxon>Acetanaerobacterium</taxon>
    </lineage>
</organism>
<dbReference type="EMBL" id="FNID01000002">
    <property type="protein sequence ID" value="SDM62642.1"/>
    <property type="molecule type" value="Genomic_DNA"/>
</dbReference>
<evidence type="ECO:0000313" key="3">
    <source>
        <dbReference type="EMBL" id="SDM62642.1"/>
    </source>
</evidence>
<evidence type="ECO:0000256" key="2">
    <source>
        <dbReference type="SAM" id="Phobius"/>
    </source>
</evidence>
<feature type="region of interest" description="Disordered" evidence="1">
    <location>
        <begin position="346"/>
        <end position="382"/>
    </location>
</feature>
<feature type="region of interest" description="Disordered" evidence="1">
    <location>
        <begin position="430"/>
        <end position="457"/>
    </location>
</feature>
<keyword evidence="2" id="KW-0472">Membrane</keyword>